<evidence type="ECO:0000313" key="1">
    <source>
        <dbReference type="EMBL" id="PIO77047.1"/>
    </source>
</evidence>
<protein>
    <submittedName>
        <fullName evidence="1">Uncharacterized protein</fullName>
    </submittedName>
</protein>
<evidence type="ECO:0000313" key="2">
    <source>
        <dbReference type="Proteomes" id="UP000230423"/>
    </source>
</evidence>
<proteinExistence type="predicted"/>
<dbReference type="AlphaFoldDB" id="A0A2G9V3I8"/>
<accession>A0A2G9V3I8</accession>
<gene>
    <name evidence="1" type="ORF">TELCIR_00840</name>
</gene>
<keyword evidence="2" id="KW-1185">Reference proteome</keyword>
<sequence length="71" mass="6717">MGAGSYPGLGFPGGMSNLGLFGGTGGSFPTFGMGSLGGFGQGTLPGFGGFGAGGMGMGPYSMMGSNFGGFR</sequence>
<organism evidence="1 2">
    <name type="scientific">Teladorsagia circumcincta</name>
    <name type="common">Brown stomach worm</name>
    <name type="synonym">Ostertagia circumcincta</name>
    <dbReference type="NCBI Taxonomy" id="45464"/>
    <lineage>
        <taxon>Eukaryota</taxon>
        <taxon>Metazoa</taxon>
        <taxon>Ecdysozoa</taxon>
        <taxon>Nematoda</taxon>
        <taxon>Chromadorea</taxon>
        <taxon>Rhabditida</taxon>
        <taxon>Rhabditina</taxon>
        <taxon>Rhabditomorpha</taxon>
        <taxon>Strongyloidea</taxon>
        <taxon>Trichostrongylidae</taxon>
        <taxon>Teladorsagia</taxon>
    </lineage>
</organism>
<reference evidence="1 2" key="1">
    <citation type="submission" date="2015-09" db="EMBL/GenBank/DDBJ databases">
        <title>Draft genome of the parasitic nematode Teladorsagia circumcincta isolate WARC Sus (inbred).</title>
        <authorList>
            <person name="Mitreva M."/>
        </authorList>
    </citation>
    <scope>NUCLEOTIDE SEQUENCE [LARGE SCALE GENOMIC DNA]</scope>
    <source>
        <strain evidence="1 2">S</strain>
    </source>
</reference>
<name>A0A2G9V3I8_TELCI</name>
<dbReference type="Proteomes" id="UP000230423">
    <property type="component" value="Unassembled WGS sequence"/>
</dbReference>
<dbReference type="EMBL" id="KZ345013">
    <property type="protein sequence ID" value="PIO77047.1"/>
    <property type="molecule type" value="Genomic_DNA"/>
</dbReference>